<organism evidence="1 2">
    <name type="scientific">Corchorus olitorius</name>
    <dbReference type="NCBI Taxonomy" id="93759"/>
    <lineage>
        <taxon>Eukaryota</taxon>
        <taxon>Viridiplantae</taxon>
        <taxon>Streptophyta</taxon>
        <taxon>Embryophyta</taxon>
        <taxon>Tracheophyta</taxon>
        <taxon>Spermatophyta</taxon>
        <taxon>Magnoliopsida</taxon>
        <taxon>eudicotyledons</taxon>
        <taxon>Gunneridae</taxon>
        <taxon>Pentapetalae</taxon>
        <taxon>rosids</taxon>
        <taxon>malvids</taxon>
        <taxon>Malvales</taxon>
        <taxon>Malvaceae</taxon>
        <taxon>Grewioideae</taxon>
        <taxon>Apeibeae</taxon>
        <taxon>Corchorus</taxon>
    </lineage>
</organism>
<keyword evidence="2" id="KW-1185">Reference proteome</keyword>
<reference evidence="2" key="1">
    <citation type="submission" date="2013-09" db="EMBL/GenBank/DDBJ databases">
        <title>Corchorus olitorius genome sequencing.</title>
        <authorList>
            <person name="Alam M."/>
            <person name="Haque M.S."/>
            <person name="Islam M.S."/>
            <person name="Emdad E.M."/>
            <person name="Islam M.M."/>
            <person name="Ahmed B."/>
            <person name="Halim A."/>
            <person name="Hossen Q.M.M."/>
            <person name="Hossain M.Z."/>
            <person name="Ahmed R."/>
            <person name="Khan M.M."/>
            <person name="Islam R."/>
            <person name="Rashid M.M."/>
            <person name="Khan S.A."/>
            <person name="Rahman M.S."/>
            <person name="Alam M."/>
            <person name="Yahiya A.S."/>
            <person name="Khan M.S."/>
            <person name="Azam M.S."/>
            <person name="Haque T."/>
            <person name="Lashkar M.Z.H."/>
            <person name="Akhand A.I."/>
            <person name="Morshed G."/>
            <person name="Roy S."/>
            <person name="Uddin K.S."/>
            <person name="Rabeya T."/>
            <person name="Hossain A.S."/>
            <person name="Chowdhury A."/>
            <person name="Snigdha A.R."/>
            <person name="Mortoza M.S."/>
            <person name="Matin S.A."/>
            <person name="Hoque S.M.E."/>
            <person name="Islam M.K."/>
            <person name="Roy D.K."/>
            <person name="Haider R."/>
            <person name="Moosa M.M."/>
            <person name="Elias S.M."/>
            <person name="Hasan A.M."/>
            <person name="Jahan S."/>
            <person name="Shafiuddin M."/>
            <person name="Mahmood N."/>
            <person name="Shommy N.S."/>
        </authorList>
    </citation>
    <scope>NUCLEOTIDE SEQUENCE [LARGE SCALE GENOMIC DNA]</scope>
    <source>
        <strain evidence="2">cv. O-4</strain>
    </source>
</reference>
<evidence type="ECO:0000313" key="1">
    <source>
        <dbReference type="EMBL" id="OMO56448.1"/>
    </source>
</evidence>
<comment type="caution">
    <text evidence="1">The sequence shown here is derived from an EMBL/GenBank/DDBJ whole genome shotgun (WGS) entry which is preliminary data.</text>
</comment>
<accession>A0A1R3GEB0</accession>
<gene>
    <name evidence="1" type="ORF">COLO4_35643</name>
</gene>
<name>A0A1R3GEB0_9ROSI</name>
<dbReference type="EMBL" id="AWUE01022747">
    <property type="protein sequence ID" value="OMO56448.1"/>
    <property type="molecule type" value="Genomic_DNA"/>
</dbReference>
<proteinExistence type="predicted"/>
<protein>
    <submittedName>
        <fullName evidence="1">Uncharacterized protein</fullName>
    </submittedName>
</protein>
<sequence length="34" mass="3945">MIHDRDDRNDLEGLRYIRNCDKRDATENAAAIAI</sequence>
<evidence type="ECO:0000313" key="2">
    <source>
        <dbReference type="Proteomes" id="UP000187203"/>
    </source>
</evidence>
<dbReference type="Proteomes" id="UP000187203">
    <property type="component" value="Unassembled WGS sequence"/>
</dbReference>
<dbReference type="AlphaFoldDB" id="A0A1R3GEB0"/>